<gene>
    <name evidence="3" type="ORF">MWN33_06050</name>
</gene>
<comment type="similarity">
    <text evidence="1">Belongs to the AB hydrolase superfamily. FUS2 hydrolase family.</text>
</comment>
<dbReference type="InterPro" id="IPR050261">
    <property type="entry name" value="FrsA_esterase"/>
</dbReference>
<evidence type="ECO:0000259" key="2">
    <source>
        <dbReference type="Pfam" id="PF12697"/>
    </source>
</evidence>
<evidence type="ECO:0000313" key="3">
    <source>
        <dbReference type="EMBL" id="MCK0207592.1"/>
    </source>
</evidence>
<dbReference type="Gene3D" id="1.20.1440.110">
    <property type="entry name" value="acylaminoacyl peptidase"/>
    <property type="match status" value="1"/>
</dbReference>
<dbReference type="PANTHER" id="PTHR22946:SF12">
    <property type="entry name" value="CONIDIAL PIGMENT BIOSYNTHESIS PROTEIN AYG1 (AFU_ORTHOLOGUE AFUA_2G17550)"/>
    <property type="match status" value="1"/>
</dbReference>
<dbReference type="Gene3D" id="3.40.50.1820">
    <property type="entry name" value="alpha/beta hydrolase"/>
    <property type="match status" value="1"/>
</dbReference>
<accession>A0ABT0DJX9</accession>
<dbReference type="EMBL" id="JALKCG010000001">
    <property type="protein sequence ID" value="MCK0207592.1"/>
    <property type="molecule type" value="Genomic_DNA"/>
</dbReference>
<dbReference type="Proteomes" id="UP001202867">
    <property type="component" value="Unassembled WGS sequence"/>
</dbReference>
<name>A0ABT0DJX9_9HYPH</name>
<keyword evidence="3" id="KW-0378">Hydrolase</keyword>
<dbReference type="InterPro" id="IPR029058">
    <property type="entry name" value="AB_hydrolase_fold"/>
</dbReference>
<feature type="domain" description="AB hydrolase-1" evidence="2">
    <location>
        <begin position="191"/>
        <end position="347"/>
    </location>
</feature>
<reference evidence="4" key="2">
    <citation type="submission" date="2023-07" db="EMBL/GenBank/DDBJ databases">
        <title>Ancylobacter moscoviensis sp. nov., facultatively methylotrophic bacteria from activated sludge and the reclassification of Starkeya novella (Starkey 1934) Kelly et al. 2000 as Ancylobacter novellus comb. nov., Starkeya koreensis Im et al. 2006 as Ancylobacter koreensis comb.nov., Angulomicrobium tetraedrale Vasil'eva et al. 1986 as Ancylobacter tetraedralis comb. nov., Angulomicrobium amanitiforme Fritz et al. 2004 as Ancylobacter amanitiformis comb. nov. and Methylorhabdus multivorans Doronina et al. 1996 as Ancylobacter multivorans comb. nov. and emended description of the genus Ancylobacter.</title>
        <authorList>
            <person name="Doronina N."/>
            <person name="Chemodurova A."/>
            <person name="Grouzdev D."/>
            <person name="Koziaeva V."/>
            <person name="Shi W."/>
            <person name="Wu L."/>
            <person name="Kaparullina E."/>
        </authorList>
    </citation>
    <scope>NUCLEOTIDE SEQUENCE [LARGE SCALE GENOMIC DNA]</scope>
    <source>
        <strain evidence="4">Jip08</strain>
    </source>
</reference>
<keyword evidence="4" id="KW-1185">Reference proteome</keyword>
<reference evidence="3 4" key="1">
    <citation type="submission" date="2022-04" db="EMBL/GenBank/DDBJ databases">
        <authorList>
            <person name="Grouzdev D.S."/>
            <person name="Pantiukh K.S."/>
            <person name="Krutkina M.S."/>
        </authorList>
    </citation>
    <scope>NUCLEOTIDE SEQUENCE [LARGE SCALE GENOMIC DNA]</scope>
    <source>
        <strain evidence="3 4">Jip08</strain>
    </source>
</reference>
<dbReference type="Pfam" id="PF12697">
    <property type="entry name" value="Abhydrolase_6"/>
    <property type="match status" value="1"/>
</dbReference>
<dbReference type="RefSeq" id="WP_247199523.1">
    <property type="nucleotide sequence ID" value="NZ_JALKCG010000001.1"/>
</dbReference>
<dbReference type="InterPro" id="IPR000073">
    <property type="entry name" value="AB_hydrolase_1"/>
</dbReference>
<evidence type="ECO:0000313" key="4">
    <source>
        <dbReference type="Proteomes" id="UP001202867"/>
    </source>
</evidence>
<evidence type="ECO:0000256" key="1">
    <source>
        <dbReference type="ARBA" id="ARBA00038115"/>
    </source>
</evidence>
<sequence>MIAVTCAWTWRRCNRPPERLPTMLFKNEFHDDFGTWPLAYIPYGGADFGEVRAVADAVGDGDDGAFHEAFVAAGDRLKGEGDEALAKGHEVSARESYLRASTFYAASFHPIFGAPVDPRLLAAYRKQVAALNAALALGPHPVKPLSIPFGETPMPGYFIPAHGFETERRPLVILNNGYDATITDTYFASAVAASRRGYHALLFDGPGQGAMLYEEGIPLRPDWEVVVNAVVDFAVALPLVDPERIALYGWSLGGHLAPRGASGEPRLAALIADPGTWSIADGFRKVVVSKFGIAPEAAADLGTLDQAVIDRLDAIIRKDRTLHWKIVQRGFWVHGVDNLRAFFASAEPFALKGRAELVQCPTLITQTEGDALAEDAGTFLDALTCPTTLLSFTAAEGADGHCEMQNRSLLNRRVFDWLDEQFA</sequence>
<dbReference type="SUPFAM" id="SSF53474">
    <property type="entry name" value="alpha/beta-Hydrolases"/>
    <property type="match status" value="1"/>
</dbReference>
<dbReference type="PANTHER" id="PTHR22946">
    <property type="entry name" value="DIENELACTONE HYDROLASE DOMAIN-CONTAINING PROTEIN-RELATED"/>
    <property type="match status" value="1"/>
</dbReference>
<dbReference type="GO" id="GO:0016787">
    <property type="term" value="F:hydrolase activity"/>
    <property type="evidence" value="ECO:0007669"/>
    <property type="project" value="UniProtKB-KW"/>
</dbReference>
<proteinExistence type="inferred from homology"/>
<comment type="caution">
    <text evidence="3">The sequence shown here is derived from an EMBL/GenBank/DDBJ whole genome shotgun (WGS) entry which is preliminary data.</text>
</comment>
<organism evidence="3 4">
    <name type="scientific">Ancylobacter koreensis</name>
    <dbReference type="NCBI Taxonomy" id="266121"/>
    <lineage>
        <taxon>Bacteria</taxon>
        <taxon>Pseudomonadati</taxon>
        <taxon>Pseudomonadota</taxon>
        <taxon>Alphaproteobacteria</taxon>
        <taxon>Hyphomicrobiales</taxon>
        <taxon>Xanthobacteraceae</taxon>
        <taxon>Ancylobacter</taxon>
    </lineage>
</organism>
<protein>
    <submittedName>
        <fullName evidence="3">Alpha/beta hydrolase</fullName>
    </submittedName>
</protein>